<comment type="caution">
    <text evidence="2">The sequence shown here is derived from an EMBL/GenBank/DDBJ whole genome shotgun (WGS) entry which is preliminary data.</text>
</comment>
<sequence>MTLSQITESEVKVSWASAKDLAPFNSTVHYTLYHTTKAEQLGNPEKAKLNGQIAANITDTVFKVKGLTDGTTYYFNVVAEDESGNAVTYTEGKATTLDATPPVPGAGGYMYVSASYVSGEPLISLDWVQATDNVTAQATLEYKLIGIYDESLVSGSQTDQEVCQTVYDKDALSRKWETAISTSVFGTLAEAVKFAVVLVAVKDQAGNVAVYCGGYSDQPLGNLTNQSSIAPGKAKGPTGLIAPMFRTRLETGLFPE</sequence>
<dbReference type="Proteomes" id="UP000177583">
    <property type="component" value="Unassembled WGS sequence"/>
</dbReference>
<dbReference type="PROSITE" id="PS50853">
    <property type="entry name" value="FN3"/>
    <property type="match status" value="1"/>
</dbReference>
<dbReference type="SUPFAM" id="SSF49265">
    <property type="entry name" value="Fibronectin type III"/>
    <property type="match status" value="1"/>
</dbReference>
<evidence type="ECO:0000313" key="3">
    <source>
        <dbReference type="Proteomes" id="UP000177583"/>
    </source>
</evidence>
<dbReference type="EMBL" id="MFNF01000062">
    <property type="protein sequence ID" value="OGG98993.1"/>
    <property type="molecule type" value="Genomic_DNA"/>
</dbReference>
<dbReference type="CDD" id="cd00063">
    <property type="entry name" value="FN3"/>
    <property type="match status" value="1"/>
</dbReference>
<dbReference type="InterPro" id="IPR003961">
    <property type="entry name" value="FN3_dom"/>
</dbReference>
<protein>
    <recommendedName>
        <fullName evidence="1">Fibronectin type-III domain-containing protein</fullName>
    </recommendedName>
</protein>
<dbReference type="AlphaFoldDB" id="A0A1F6GLK4"/>
<evidence type="ECO:0000313" key="2">
    <source>
        <dbReference type="EMBL" id="OGG98993.1"/>
    </source>
</evidence>
<name>A0A1F6GLK4_9PROT</name>
<dbReference type="Pfam" id="PF00041">
    <property type="entry name" value="fn3"/>
    <property type="match status" value="1"/>
</dbReference>
<feature type="domain" description="Fibronectin type-III" evidence="1">
    <location>
        <begin position="1"/>
        <end position="103"/>
    </location>
</feature>
<dbReference type="InterPro" id="IPR013783">
    <property type="entry name" value="Ig-like_fold"/>
</dbReference>
<organism evidence="2 3">
    <name type="scientific">Candidatus Lambdaproteobacteria bacterium RIFOXYD2_FULL_56_26</name>
    <dbReference type="NCBI Taxonomy" id="1817773"/>
    <lineage>
        <taxon>Bacteria</taxon>
        <taxon>Pseudomonadati</taxon>
        <taxon>Pseudomonadota</taxon>
        <taxon>Candidatus Lambdaproteobacteria</taxon>
    </lineage>
</organism>
<proteinExistence type="predicted"/>
<reference evidence="2 3" key="1">
    <citation type="journal article" date="2016" name="Nat. Commun.">
        <title>Thousands of microbial genomes shed light on interconnected biogeochemical processes in an aquifer system.</title>
        <authorList>
            <person name="Anantharaman K."/>
            <person name="Brown C.T."/>
            <person name="Hug L.A."/>
            <person name="Sharon I."/>
            <person name="Castelle C.J."/>
            <person name="Probst A.J."/>
            <person name="Thomas B.C."/>
            <person name="Singh A."/>
            <person name="Wilkins M.J."/>
            <person name="Karaoz U."/>
            <person name="Brodie E.L."/>
            <person name="Williams K.H."/>
            <person name="Hubbard S.S."/>
            <person name="Banfield J.F."/>
        </authorList>
    </citation>
    <scope>NUCLEOTIDE SEQUENCE [LARGE SCALE GENOMIC DNA]</scope>
</reference>
<dbReference type="InterPro" id="IPR036116">
    <property type="entry name" value="FN3_sf"/>
</dbReference>
<gene>
    <name evidence="2" type="ORF">A2557_01235</name>
</gene>
<dbReference type="Gene3D" id="2.60.40.10">
    <property type="entry name" value="Immunoglobulins"/>
    <property type="match status" value="1"/>
</dbReference>
<accession>A0A1F6GLK4</accession>
<evidence type="ECO:0000259" key="1">
    <source>
        <dbReference type="PROSITE" id="PS50853"/>
    </source>
</evidence>